<dbReference type="InterPro" id="IPR022924">
    <property type="entry name" value="Cardiolipin_synthase"/>
</dbReference>
<evidence type="ECO:0000259" key="14">
    <source>
        <dbReference type="PROSITE" id="PS50035"/>
    </source>
</evidence>
<evidence type="ECO:0000256" key="13">
    <source>
        <dbReference type="NCBIfam" id="TIGR04265"/>
    </source>
</evidence>
<protein>
    <recommendedName>
        <fullName evidence="12 13">Cardiolipin synthase</fullName>
        <shortName evidence="12">CL synthase</shortName>
        <ecNumber evidence="12 13">2.7.8.-</ecNumber>
    </recommendedName>
</protein>
<dbReference type="InterPro" id="IPR027379">
    <property type="entry name" value="CLS_N"/>
</dbReference>
<feature type="active site" evidence="12">
    <location>
        <position position="430"/>
    </location>
</feature>
<dbReference type="NCBIfam" id="TIGR04265">
    <property type="entry name" value="bac_cardiolipin"/>
    <property type="match status" value="1"/>
</dbReference>
<feature type="active site" evidence="12">
    <location>
        <position position="425"/>
    </location>
</feature>
<sequence length="505" mass="57789">MRAFQPIPPFTLKRIQVAYLLESIDWLLIWNIVYFTVMIGVCLRIIYDTDSTSKTLAYLLLVIFVPVIGIIIYFSFGINYKKRRMYTKKLVEGEIFLQELEERVISYSKEIFASSATVQGYKELVKLLVKDGLSPLTGGNHVELLLNGEEKFPKVLQALRQAQHHIHLEYYVIDNDTIGNQIKDVLILKARAGVEVRFIYDDYGSRAIRGEYVAELRAAGVEAYPFHKIHFLLLANRLNYRNHRKIIIIDAQIGFVGGINIADRYINQPQHQERLFWRDTHLKIQGPGIYYLQYLFFCDWNFSSGQQLHPHRSYFVAEPQPESHTLVQIAASGPDSPHPTILFSLLQAIFLAQKEVLITSPYFIPGESILQALTVAAMGGVSVKLLVPGTSDSALVNAAAWSYYDDMLKAGVEIYLYQKGFVHSKTMVIDGTVSMVGTANMDNRSFELNFEVNAVVYDTALSQQLRDVFYQDLEHATKIELEAWRERSRLKQFFEKLARLLSPLL</sequence>
<evidence type="ECO:0000256" key="11">
    <source>
        <dbReference type="ARBA" id="ARBA00023264"/>
    </source>
</evidence>
<dbReference type="Pfam" id="PF13396">
    <property type="entry name" value="PLDc_N"/>
    <property type="match status" value="1"/>
</dbReference>
<dbReference type="Proteomes" id="UP001570846">
    <property type="component" value="Unassembled WGS sequence"/>
</dbReference>
<dbReference type="SUPFAM" id="SSF56024">
    <property type="entry name" value="Phospholipase D/nuclease"/>
    <property type="match status" value="2"/>
</dbReference>
<keyword evidence="9 12" id="KW-0472">Membrane</keyword>
<comment type="function">
    <text evidence="12">Catalyzes the reversible phosphatidyl group transfer from one phosphatidylglycerol molecule to another to form cardiolipin (CL) (diphosphatidylglycerol) and glycerol.</text>
</comment>
<feature type="active site" evidence="12">
    <location>
        <position position="243"/>
    </location>
</feature>
<feature type="active site" evidence="12">
    <location>
        <position position="250"/>
    </location>
</feature>
<feature type="active site" evidence="12">
    <location>
        <position position="245"/>
    </location>
</feature>
<evidence type="ECO:0000256" key="2">
    <source>
        <dbReference type="ARBA" id="ARBA00022475"/>
    </source>
</evidence>
<feature type="domain" description="PLD phosphodiesterase" evidence="14">
    <location>
        <begin position="238"/>
        <end position="265"/>
    </location>
</feature>
<comment type="subcellular location">
    <subcellularLocation>
        <location evidence="1 12">Cell membrane</location>
        <topology evidence="1 12">Multi-pass membrane protein</topology>
    </subcellularLocation>
</comment>
<evidence type="ECO:0000256" key="4">
    <source>
        <dbReference type="ARBA" id="ARBA00022679"/>
    </source>
</evidence>
<comment type="caution">
    <text evidence="15">The sequence shown here is derived from an EMBL/GenBank/DDBJ whole genome shotgun (WGS) entry which is preliminary data.</text>
</comment>
<dbReference type="InterPro" id="IPR030874">
    <property type="entry name" value="Cardiolipin_synth_Firmi"/>
</dbReference>
<proteinExistence type="inferred from homology"/>
<evidence type="ECO:0000256" key="5">
    <source>
        <dbReference type="ARBA" id="ARBA00022692"/>
    </source>
</evidence>
<feature type="transmembrane region" description="Helical" evidence="12">
    <location>
        <begin position="58"/>
        <end position="80"/>
    </location>
</feature>
<dbReference type="InterPro" id="IPR025202">
    <property type="entry name" value="PLD-like_dom"/>
</dbReference>
<evidence type="ECO:0000256" key="12">
    <source>
        <dbReference type="HAMAP-Rule" id="MF_01916"/>
    </source>
</evidence>
<evidence type="ECO:0000256" key="1">
    <source>
        <dbReference type="ARBA" id="ARBA00004651"/>
    </source>
</evidence>
<dbReference type="PANTHER" id="PTHR21248:SF22">
    <property type="entry name" value="PHOSPHOLIPASE D"/>
    <property type="match status" value="1"/>
</dbReference>
<reference evidence="15 16" key="1">
    <citation type="submission" date="2024-08" db="EMBL/GenBank/DDBJ databases">
        <authorList>
            <person name="Wei W."/>
        </authorList>
    </citation>
    <scope>NUCLEOTIDE SEQUENCE [LARGE SCALE GENOMIC DNA]</scope>
    <source>
        <strain evidence="15 16">XU2</strain>
    </source>
</reference>
<gene>
    <name evidence="15" type="primary">cls</name>
    <name evidence="15" type="ORF">ACD591_07810</name>
</gene>
<dbReference type="CDD" id="cd09110">
    <property type="entry name" value="PLDc_CLS_1"/>
    <property type="match status" value="1"/>
</dbReference>
<evidence type="ECO:0000256" key="8">
    <source>
        <dbReference type="ARBA" id="ARBA00023098"/>
    </source>
</evidence>
<feature type="domain" description="PLD phosphodiesterase" evidence="14">
    <location>
        <begin position="418"/>
        <end position="445"/>
    </location>
</feature>
<feature type="transmembrane region" description="Helical" evidence="12">
    <location>
        <begin position="24"/>
        <end position="46"/>
    </location>
</feature>
<evidence type="ECO:0000256" key="7">
    <source>
        <dbReference type="ARBA" id="ARBA00022989"/>
    </source>
</evidence>
<dbReference type="EMBL" id="JBGOGF010000003">
    <property type="protein sequence ID" value="MFA1771193.1"/>
    <property type="molecule type" value="Genomic_DNA"/>
</dbReference>
<evidence type="ECO:0000256" key="3">
    <source>
        <dbReference type="ARBA" id="ARBA00022516"/>
    </source>
</evidence>
<keyword evidence="7 12" id="KW-1133">Transmembrane helix</keyword>
<evidence type="ECO:0000313" key="15">
    <source>
        <dbReference type="EMBL" id="MFA1771193.1"/>
    </source>
</evidence>
<evidence type="ECO:0000256" key="9">
    <source>
        <dbReference type="ARBA" id="ARBA00023136"/>
    </source>
</evidence>
<feature type="active site" evidence="12">
    <location>
        <position position="423"/>
    </location>
</feature>
<dbReference type="HAMAP" id="MF_01916">
    <property type="entry name" value="Cardiolipin_synth_Cls"/>
    <property type="match status" value="1"/>
</dbReference>
<comment type="similarity">
    <text evidence="12">Belongs to the phospholipase D family. Cardiolipin synthase subfamily.</text>
</comment>
<organism evidence="15 16">
    <name type="scientific">Rufibacter glacialis</name>
    <dbReference type="NCBI Taxonomy" id="1259555"/>
    <lineage>
        <taxon>Bacteria</taxon>
        <taxon>Pseudomonadati</taxon>
        <taxon>Bacteroidota</taxon>
        <taxon>Cytophagia</taxon>
        <taxon>Cytophagales</taxon>
        <taxon>Hymenobacteraceae</taxon>
        <taxon>Rufibacter</taxon>
    </lineage>
</organism>
<keyword evidence="3 12" id="KW-0444">Lipid biosynthesis</keyword>
<dbReference type="EC" id="2.7.8.-" evidence="12 13"/>
<dbReference type="RefSeq" id="WP_225840815.1">
    <property type="nucleotide sequence ID" value="NZ_BMMG01000004.1"/>
</dbReference>
<keyword evidence="8 12" id="KW-0443">Lipid metabolism</keyword>
<evidence type="ECO:0000256" key="6">
    <source>
        <dbReference type="ARBA" id="ARBA00022737"/>
    </source>
</evidence>
<keyword evidence="5 12" id="KW-0812">Transmembrane</keyword>
<dbReference type="SMART" id="SM00155">
    <property type="entry name" value="PLDc"/>
    <property type="match status" value="2"/>
</dbReference>
<dbReference type="InterPro" id="IPR001736">
    <property type="entry name" value="PLipase_D/transphosphatidylase"/>
</dbReference>
<dbReference type="Pfam" id="PF13091">
    <property type="entry name" value="PLDc_2"/>
    <property type="match status" value="2"/>
</dbReference>
<dbReference type="CDD" id="cd09112">
    <property type="entry name" value="PLDc_CLS_2"/>
    <property type="match status" value="1"/>
</dbReference>
<dbReference type="PANTHER" id="PTHR21248">
    <property type="entry name" value="CARDIOLIPIN SYNTHASE"/>
    <property type="match status" value="1"/>
</dbReference>
<name>A0ABV4RDJ8_9BACT</name>
<evidence type="ECO:0000313" key="16">
    <source>
        <dbReference type="Proteomes" id="UP001570846"/>
    </source>
</evidence>
<dbReference type="PROSITE" id="PS50035">
    <property type="entry name" value="PLD"/>
    <property type="match status" value="2"/>
</dbReference>
<keyword evidence="4 12" id="KW-0808">Transferase</keyword>
<dbReference type="Gene3D" id="3.30.870.10">
    <property type="entry name" value="Endonuclease Chain A"/>
    <property type="match status" value="2"/>
</dbReference>
<keyword evidence="2 12" id="KW-1003">Cell membrane</keyword>
<keyword evidence="10 12" id="KW-0594">Phospholipid biosynthesis</keyword>
<evidence type="ECO:0000256" key="10">
    <source>
        <dbReference type="ARBA" id="ARBA00023209"/>
    </source>
</evidence>
<keyword evidence="6" id="KW-0677">Repeat</keyword>
<comment type="catalytic activity">
    <reaction evidence="12">
        <text>2 a 1,2-diacyl-sn-glycero-3-phospho-(1'-sn-glycerol) = a cardiolipin + glycerol</text>
        <dbReference type="Rhea" id="RHEA:31451"/>
        <dbReference type="ChEBI" id="CHEBI:17754"/>
        <dbReference type="ChEBI" id="CHEBI:62237"/>
        <dbReference type="ChEBI" id="CHEBI:64716"/>
    </reaction>
</comment>
<accession>A0ABV4RDJ8</accession>
<keyword evidence="11 12" id="KW-1208">Phospholipid metabolism</keyword>
<keyword evidence="16" id="KW-1185">Reference proteome</keyword>